<dbReference type="PDB" id="7AOR">
    <property type="method" value="EM"/>
    <property type="resolution" value="3.50 A"/>
    <property type="chains" value="x=1-345"/>
</dbReference>
<dbReference type="EMDB" id="EMD-11846"/>
<keyword evidence="5" id="KW-0002">3D-structure</keyword>
<evidence type="ECO:0000256" key="1">
    <source>
        <dbReference type="SAM" id="Phobius"/>
    </source>
</evidence>
<dbReference type="Gene3D" id="3.55.40.20">
    <property type="entry name" value="Iron/manganese superoxide dismutase, C-terminal domain"/>
    <property type="match status" value="1"/>
</dbReference>
<dbReference type="Pfam" id="PF02777">
    <property type="entry name" value="Sod_Fe_C"/>
    <property type="match status" value="1"/>
</dbReference>
<dbReference type="Gene3D" id="1.10.287.990">
    <property type="entry name" value="Fe,Mn superoxide dismutase (SOD) domain"/>
    <property type="match status" value="1"/>
</dbReference>
<dbReference type="SUPFAM" id="SSF46609">
    <property type="entry name" value="Fe,Mn superoxide dismutase (SOD), N-terminal domain"/>
    <property type="match status" value="1"/>
</dbReference>
<protein>
    <submittedName>
        <fullName evidence="3">Superoxide dismutase, putative</fullName>
        <ecNumber evidence="3">1.15.1.1</ecNumber>
    </submittedName>
</protein>
<dbReference type="EMBL" id="AAHK01002564">
    <property type="protein sequence ID" value="EAN82325.1"/>
    <property type="molecule type" value="Genomic_DNA"/>
</dbReference>
<gene>
    <name evidence="3" type="ORF">Tc00.1047053511521.30</name>
</gene>
<dbReference type="Proteomes" id="UP000002296">
    <property type="component" value="Unassembled WGS sequence"/>
</dbReference>
<dbReference type="SMR" id="Q4CPX3"/>
<dbReference type="PANTHER" id="PTHR42769">
    <property type="entry name" value="SUPEROXIDE DISMUTASE"/>
    <property type="match status" value="1"/>
</dbReference>
<evidence type="ECO:0000313" key="4">
    <source>
        <dbReference type="Proteomes" id="UP000002296"/>
    </source>
</evidence>
<keyword evidence="1" id="KW-1133">Transmembrane helix</keyword>
<dbReference type="PaxDb" id="353153-Q4CPX3"/>
<keyword evidence="1" id="KW-0472">Membrane</keyword>
<evidence type="ECO:0007829" key="5">
    <source>
        <dbReference type="PDB" id="7AOR"/>
    </source>
</evidence>
<proteinExistence type="evidence at protein level"/>
<dbReference type="GeneID" id="3533535"/>
<keyword evidence="3" id="KW-0560">Oxidoreductase</keyword>
<comment type="caution">
    <text evidence="3">The sequence shown here is derived from an EMBL/GenBank/DDBJ whole genome shotgun (WGS) entry which is preliminary data.</text>
</comment>
<organism evidence="3 4">
    <name type="scientific">Trypanosoma cruzi (strain CL Brener)</name>
    <dbReference type="NCBI Taxonomy" id="353153"/>
    <lineage>
        <taxon>Eukaryota</taxon>
        <taxon>Discoba</taxon>
        <taxon>Euglenozoa</taxon>
        <taxon>Kinetoplastea</taxon>
        <taxon>Metakinetoplastina</taxon>
        <taxon>Trypanosomatida</taxon>
        <taxon>Trypanosomatidae</taxon>
        <taxon>Trypanosoma</taxon>
        <taxon>Schizotrypanum</taxon>
    </lineage>
</organism>
<keyword evidence="4" id="KW-1185">Reference proteome</keyword>
<reference evidence="5" key="2">
    <citation type="journal article" date="2020" name="Proc. Natl. Acad. Sci. U.S.A.">
        <title>Structure of the mature kinetoplastids mitoribosome and insights into its large subunit biogenesis.</title>
        <authorList>
            <person name="Soufari H."/>
            <person name="Waltz F."/>
            <person name="Parrot C."/>
            <person name="Durrieu-Gaillard S."/>
            <person name="Bochler A."/>
            <person name="Kuhn L."/>
            <person name="Sissler M."/>
            <person name="Hashem Y."/>
        </authorList>
    </citation>
    <scope>STRUCTURE BY ELECTRON MICROSCOPY (3.50 ANGSTROMS)</scope>
</reference>
<evidence type="ECO:0000259" key="2">
    <source>
        <dbReference type="Pfam" id="PF02777"/>
    </source>
</evidence>
<dbReference type="STRING" id="353153.Q4CPX3"/>
<name>Q4CPX3_TRYCC</name>
<keyword evidence="1" id="KW-0812">Transmembrane</keyword>
<dbReference type="KEGG" id="tcr:511521.30"/>
<dbReference type="GO" id="GO:0046872">
    <property type="term" value="F:metal ion binding"/>
    <property type="evidence" value="ECO:0007669"/>
    <property type="project" value="InterPro"/>
</dbReference>
<dbReference type="AlphaFoldDB" id="Q4CPX3"/>
<accession>Q4CPX3</accession>
<dbReference type="RefSeq" id="XP_804176.1">
    <property type="nucleotide sequence ID" value="XM_799083.1"/>
</dbReference>
<dbReference type="eggNOG" id="KOG0876">
    <property type="taxonomic scope" value="Eukaryota"/>
</dbReference>
<feature type="domain" description="Manganese/iron superoxide dismutase C-terminal" evidence="2">
    <location>
        <begin position="245"/>
        <end position="330"/>
    </location>
</feature>
<sequence length="345" mass="38946">MAVEGKKFDGREAKKGLFFSPHAWGWITHGMFLLLLLPMPLFFCSLWTHLRECCCCPSGPLRLSSGHVERHAKGIVQQMRRTLRHGYHAYVPKGALLKTDMLASSPQLVTAVFRETEAAAERADRANDYAGFFSRPRLNYPVASGIPAFISRRQFDVQYNIFHHDAVATLNRHTLGTSLEGHSLETVIRRASFDATQAAVHTAAAEHFNYCFFYKSLRPWGTAVPKQLREAFQLQYGRDGSVDVVEEVKRLFTVVVLSHQERCGWVYLVWTGKQFDVVEFPHGACPIGSDLIPLLAINVHEGAYSLDYGPSGLEQYAQNYFRACNWFLAERYYLQATGRGSSCDA</sequence>
<dbReference type="PANTHER" id="PTHR42769:SF4">
    <property type="entry name" value="DISMUTASE, PUTATIVE-RELATED"/>
    <property type="match status" value="1"/>
</dbReference>
<dbReference type="SUPFAM" id="SSF54719">
    <property type="entry name" value="Fe,Mn superoxide dismutase (SOD), C-terminal domain"/>
    <property type="match status" value="1"/>
</dbReference>
<feature type="transmembrane region" description="Helical" evidence="1">
    <location>
        <begin position="23"/>
        <end position="48"/>
    </location>
</feature>
<dbReference type="InParanoid" id="Q4CPX3"/>
<evidence type="ECO:0000313" key="3">
    <source>
        <dbReference type="EMBL" id="EAN82325.1"/>
    </source>
</evidence>
<dbReference type="InterPro" id="IPR019832">
    <property type="entry name" value="Mn/Fe_SOD_C"/>
</dbReference>
<dbReference type="EC" id="1.15.1.1" evidence="3"/>
<reference evidence="3 4" key="1">
    <citation type="journal article" date="2005" name="Science">
        <title>The genome sequence of Trypanosoma cruzi, etiologic agent of Chagas disease.</title>
        <authorList>
            <person name="El-Sayed N.M."/>
            <person name="Myler P.J."/>
            <person name="Bartholomeu D.C."/>
            <person name="Nilsson D."/>
            <person name="Aggarwal G."/>
            <person name="Tran A.N."/>
            <person name="Ghedin E."/>
            <person name="Worthey E.A."/>
            <person name="Delcher A.L."/>
            <person name="Blandin G."/>
            <person name="Westenberger S.J."/>
            <person name="Caler E."/>
            <person name="Cerqueira G.C."/>
            <person name="Branche C."/>
            <person name="Haas B."/>
            <person name="Anupama A."/>
            <person name="Arner E."/>
            <person name="Aslund L."/>
            <person name="Attipoe P."/>
            <person name="Bontempi E."/>
            <person name="Bringaud F."/>
            <person name="Burton P."/>
            <person name="Cadag E."/>
            <person name="Campbell D.A."/>
            <person name="Carrington M."/>
            <person name="Crabtree J."/>
            <person name="Darban H."/>
            <person name="da Silveira J.F."/>
            <person name="de Jong P."/>
            <person name="Edwards K."/>
            <person name="Englund P.T."/>
            <person name="Fazelina G."/>
            <person name="Feldblyum T."/>
            <person name="Ferella M."/>
            <person name="Frasch A.C."/>
            <person name="Gull K."/>
            <person name="Horn D."/>
            <person name="Hou L."/>
            <person name="Huang Y."/>
            <person name="Kindlund E."/>
            <person name="Klingbeil M."/>
            <person name="Kluge S."/>
            <person name="Koo H."/>
            <person name="Lacerda D."/>
            <person name="Levin M.J."/>
            <person name="Lorenzi H."/>
            <person name="Louie T."/>
            <person name="Machado C.R."/>
            <person name="McCulloch R."/>
            <person name="McKenna A."/>
            <person name="Mizuno Y."/>
            <person name="Mottram J.C."/>
            <person name="Nelson S."/>
            <person name="Ochaya S."/>
            <person name="Osoegawa K."/>
            <person name="Pai G."/>
            <person name="Parsons M."/>
            <person name="Pentony M."/>
            <person name="Pettersson U."/>
            <person name="Pop M."/>
            <person name="Ramirez J.L."/>
            <person name="Rinta J."/>
            <person name="Robertson L."/>
            <person name="Salzberg S.L."/>
            <person name="Sanchez D.O."/>
            <person name="Seyler A."/>
            <person name="Sharma R."/>
            <person name="Shetty J."/>
            <person name="Simpson A.J."/>
            <person name="Sisk E."/>
            <person name="Tammi M.T."/>
            <person name="Tarleton R."/>
            <person name="Teixeira S."/>
            <person name="Van Aken S."/>
            <person name="Vogt C."/>
            <person name="Ward P.N."/>
            <person name="Wickstead B."/>
            <person name="Wortman J."/>
            <person name="White O."/>
            <person name="Fraser C.M."/>
            <person name="Stuart K.D."/>
            <person name="Andersson B."/>
        </authorList>
    </citation>
    <scope>NUCLEOTIDE SEQUENCE [LARGE SCALE GENOMIC DNA]</scope>
    <source>
        <strain evidence="3 4">CL Brener</strain>
    </source>
</reference>
<dbReference type="GO" id="GO:0004784">
    <property type="term" value="F:superoxide dismutase activity"/>
    <property type="evidence" value="ECO:0007669"/>
    <property type="project" value="UniProtKB-EC"/>
</dbReference>
<dbReference type="InterPro" id="IPR036324">
    <property type="entry name" value="Mn/Fe_SOD_N_sf"/>
</dbReference>
<dbReference type="InterPro" id="IPR036314">
    <property type="entry name" value="SOD_C_sf"/>
</dbReference>